<reference evidence="1" key="1">
    <citation type="submission" date="2023-04" db="EMBL/GenBank/DDBJ databases">
        <title>The human skin virome in hidradenitis suppurativa patients.</title>
        <authorList>
            <person name="Jansen D."/>
        </authorList>
    </citation>
    <scope>NUCLEOTIDE SEQUENCE</scope>
    <source>
        <strain evidence="1">VC3_JansenPhageH</strain>
    </source>
</reference>
<protein>
    <submittedName>
        <fullName evidence="1">Uncharacterized protein</fullName>
    </submittedName>
</protein>
<accession>A0AA50ACK3</accession>
<name>A0AA50ACK3_9VIRU</name>
<proteinExistence type="predicted"/>
<organism evidence="1">
    <name type="scientific">Firmicutes phage HS11</name>
    <dbReference type="NCBI Taxonomy" id="3056393"/>
    <lineage>
        <taxon>Viruses</taxon>
    </lineage>
</organism>
<evidence type="ECO:0000313" key="1">
    <source>
        <dbReference type="EMBL" id="WLJ25941.1"/>
    </source>
</evidence>
<dbReference type="EMBL" id="OQ890319">
    <property type="protein sequence ID" value="WLJ25941.1"/>
    <property type="molecule type" value="Genomic_DNA"/>
</dbReference>
<sequence length="583" mass="62235">MAYLQLELSVANNSANATVSANLYICNTAGGWNHWSPPGSITIDGTTYSFNHSFSQHQSKQWIGSAQKTVAYGSGISRAVSVSASYSTNVSFGTLTTSASATIKRPYQAAVVTEVRVNGNLADENTVCVLGQDTIKVTIKKTGSALQYAHYVAIGTSPLTYGNYSAAPGVESWEFTPSLDYFGKNHMRTLQQAGFAIGVRSYSADGEYVVPATRLIKIKISGTVKPTLTRHEIGIYSGGLDGKILQSKTRAEGRWSFGDDNLYGATIDRIVFKADGYAFDLGRGKWPNHFPPSRIEDKQTFLPSSAGTKTWSMQVYDSRGRSSSYHGTYVVVPYENPVLTSLSADRCTSSGVLDASGTYAKVSYQLAISPADGSNSGTLTIKLVDGSTSTTKAEISVPASSPSVNSSSIISGLSPEKAYLIVAELKDATGTVAKLTTTVQKAGVIFDLCPTGIGMGVTAKPGYVAFDEIVRPTIGLHDYGSNSNGEWIRYGNGVQICWQVKKEGTSISSPYGSLYVGSTSWTFPQPFSKPPAVSIGEAYWGTGASWGSAYNTTKTNCGIRLLDAVKRNNGATELSMIAIGRWR</sequence>